<dbReference type="EMBL" id="AGWX01000001">
    <property type="protein sequence ID" value="EKS41329.1"/>
    <property type="molecule type" value="Genomic_DNA"/>
</dbReference>
<protein>
    <recommendedName>
        <fullName evidence="4">ParB/Sulfiredoxin domain-containing protein</fullName>
    </recommendedName>
</protein>
<evidence type="ECO:0008006" key="4">
    <source>
        <dbReference type="Google" id="ProtNLM"/>
    </source>
</evidence>
<gene>
    <name evidence="2" type="ORF">HMPREF9695_00421</name>
</gene>
<dbReference type="RefSeq" id="WP_006019132.1">
    <property type="nucleotide sequence ID" value="NZ_KB375282.1"/>
</dbReference>
<organism evidence="2 3">
    <name type="scientific">Afipia broomeae ATCC 49717</name>
    <dbReference type="NCBI Taxonomy" id="883078"/>
    <lineage>
        <taxon>Bacteria</taxon>
        <taxon>Pseudomonadati</taxon>
        <taxon>Pseudomonadota</taxon>
        <taxon>Alphaproteobacteria</taxon>
        <taxon>Hyphomicrobiales</taxon>
        <taxon>Nitrobacteraceae</taxon>
        <taxon>Afipia</taxon>
    </lineage>
</organism>
<feature type="region of interest" description="Disordered" evidence="1">
    <location>
        <begin position="140"/>
        <end position="162"/>
    </location>
</feature>
<dbReference type="HOGENOM" id="CLU_1631866_0_0_5"/>
<proteinExistence type="predicted"/>
<sequence>MLQKLNTKVIDFSRIKVSPARLRRKNVAAVREAMHLIRKYGQQRPLIVDLDYHLRSETVSYLALKAERYDCVKVLQVTDLSPAVVRALDRLLVCAEVINRQAEGFNAALACLVASLDRDEEPSISDFVRELLPVMITGLGELPDRGSPSEASDADDCTPSKI</sequence>
<comment type="caution">
    <text evidence="2">The sequence shown here is derived from an EMBL/GenBank/DDBJ whole genome shotgun (WGS) entry which is preliminary data.</text>
</comment>
<evidence type="ECO:0000256" key="1">
    <source>
        <dbReference type="SAM" id="MobiDB-lite"/>
    </source>
</evidence>
<evidence type="ECO:0000313" key="3">
    <source>
        <dbReference type="Proteomes" id="UP000001096"/>
    </source>
</evidence>
<dbReference type="PATRIC" id="fig|883078.3.peg.444"/>
<dbReference type="Proteomes" id="UP000001096">
    <property type="component" value="Unassembled WGS sequence"/>
</dbReference>
<name>K8PKQ4_9BRAD</name>
<keyword evidence="3" id="KW-1185">Reference proteome</keyword>
<reference evidence="2 3" key="1">
    <citation type="submission" date="2012-04" db="EMBL/GenBank/DDBJ databases">
        <title>The Genome Sequence of Afipia broomeae ATCC 49717.</title>
        <authorList>
            <consortium name="The Broad Institute Genome Sequencing Platform"/>
            <person name="Earl A."/>
            <person name="Ward D."/>
            <person name="Feldgarden M."/>
            <person name="Gevers D."/>
            <person name="Huys G."/>
            <person name="Walker B."/>
            <person name="Young S.K."/>
            <person name="Zeng Q."/>
            <person name="Gargeya S."/>
            <person name="Fitzgerald M."/>
            <person name="Haas B."/>
            <person name="Abouelleil A."/>
            <person name="Alvarado L."/>
            <person name="Arachchi H.M."/>
            <person name="Berlin A."/>
            <person name="Chapman S.B."/>
            <person name="Goldberg J."/>
            <person name="Griggs A."/>
            <person name="Gujja S."/>
            <person name="Hansen M."/>
            <person name="Howarth C."/>
            <person name="Imamovic A."/>
            <person name="Larimer J."/>
            <person name="McCowen C."/>
            <person name="Montmayeur A."/>
            <person name="Murphy C."/>
            <person name="Neiman D."/>
            <person name="Pearson M."/>
            <person name="Priest M."/>
            <person name="Roberts A."/>
            <person name="Saif S."/>
            <person name="Shea T."/>
            <person name="Sisk P."/>
            <person name="Sykes S."/>
            <person name="Wortman J."/>
            <person name="Nusbaum C."/>
            <person name="Birren B."/>
        </authorList>
    </citation>
    <scope>NUCLEOTIDE SEQUENCE [LARGE SCALE GENOMIC DNA]</scope>
    <source>
        <strain evidence="2 3">ATCC 49717</strain>
    </source>
</reference>
<evidence type="ECO:0000313" key="2">
    <source>
        <dbReference type="EMBL" id="EKS41329.1"/>
    </source>
</evidence>
<accession>K8PKQ4</accession>
<dbReference type="AlphaFoldDB" id="K8PKQ4"/>